<dbReference type="OrthoDB" id="675198at2"/>
<dbReference type="RefSeq" id="WP_092729641.1">
    <property type="nucleotide sequence ID" value="NZ_FMXE01000011.1"/>
</dbReference>
<feature type="region of interest" description="Disordered" evidence="1">
    <location>
        <begin position="131"/>
        <end position="150"/>
    </location>
</feature>
<evidence type="ECO:0000313" key="5">
    <source>
        <dbReference type="Proteomes" id="UP000198756"/>
    </source>
</evidence>
<dbReference type="Pfam" id="PF18347">
    <property type="entry name" value="DUF5606"/>
    <property type="match status" value="1"/>
</dbReference>
<reference evidence="5" key="1">
    <citation type="submission" date="2016-10" db="EMBL/GenBank/DDBJ databases">
        <authorList>
            <person name="Varghese N."/>
            <person name="Submissions S."/>
        </authorList>
    </citation>
    <scope>NUCLEOTIDE SEQUENCE [LARGE SCALE GENOMIC DNA]</scope>
    <source>
        <strain evidence="5">DSM 22703</strain>
    </source>
</reference>
<protein>
    <submittedName>
        <fullName evidence="4">Uncharacterized protein</fullName>
    </submittedName>
</protein>
<proteinExistence type="predicted"/>
<organism evidence="4 5">
    <name type="scientific">Algoriphagus alkaliphilus</name>
    <dbReference type="NCBI Taxonomy" id="279824"/>
    <lineage>
        <taxon>Bacteria</taxon>
        <taxon>Pseudomonadati</taxon>
        <taxon>Bacteroidota</taxon>
        <taxon>Cytophagia</taxon>
        <taxon>Cytophagales</taxon>
        <taxon>Cyclobacteriaceae</taxon>
        <taxon>Algoriphagus</taxon>
    </lineage>
</organism>
<evidence type="ECO:0000259" key="2">
    <source>
        <dbReference type="Pfam" id="PF18347"/>
    </source>
</evidence>
<dbReference type="Pfam" id="PF21186">
    <property type="entry name" value="DUF6852"/>
    <property type="match status" value="1"/>
</dbReference>
<dbReference type="InterPro" id="IPR049281">
    <property type="entry name" value="BVU_3817-like_C_sf"/>
</dbReference>
<accession>A0A1G5XJY2</accession>
<dbReference type="STRING" id="279824.SAMN03080617_01826"/>
<dbReference type="InterPro" id="IPR049282">
    <property type="entry name" value="BVU_3817_N_sf"/>
</dbReference>
<dbReference type="Gene3D" id="2.30.30.730">
    <property type="match status" value="1"/>
</dbReference>
<dbReference type="EMBL" id="FMXE01000011">
    <property type="protein sequence ID" value="SDA70771.1"/>
    <property type="molecule type" value="Genomic_DNA"/>
</dbReference>
<dbReference type="AlphaFoldDB" id="A0A1G5XJY2"/>
<feature type="domain" description="DUF6852" evidence="3">
    <location>
        <begin position="52"/>
        <end position="122"/>
    </location>
</feature>
<dbReference type="InterPro" id="IPR049280">
    <property type="entry name" value="DUF6852"/>
</dbReference>
<keyword evidence="5" id="KW-1185">Reference proteome</keyword>
<dbReference type="Gene3D" id="1.10.10.1650">
    <property type="match status" value="1"/>
</dbReference>
<evidence type="ECO:0000313" key="4">
    <source>
        <dbReference type="EMBL" id="SDA70771.1"/>
    </source>
</evidence>
<evidence type="ECO:0000259" key="3">
    <source>
        <dbReference type="Pfam" id="PF21186"/>
    </source>
</evidence>
<gene>
    <name evidence="4" type="ORF">SAMN03080617_01826</name>
</gene>
<name>A0A1G5XJY2_9BACT</name>
<dbReference type="Proteomes" id="UP000198756">
    <property type="component" value="Unassembled WGS sequence"/>
</dbReference>
<dbReference type="InterPro" id="IPR041218">
    <property type="entry name" value="DUF5606"/>
</dbReference>
<sequence length="150" mass="16666">MNFKDIATVAGKPGLYKILKPTRSGVVLESMDEKKAKLIAGMAQRVSVLSDISIYTLTEEGAEPLESVMKKIEAEYQGDLGLDSNADDSELRAFLKSVLPEFDTARVYTSDIKKLVSWYKLIRTVAPEVLQESTAEEKESKSEESEEKEA</sequence>
<feature type="domain" description="DUF5606" evidence="2">
    <location>
        <begin position="4"/>
        <end position="49"/>
    </location>
</feature>
<evidence type="ECO:0000256" key="1">
    <source>
        <dbReference type="SAM" id="MobiDB-lite"/>
    </source>
</evidence>